<dbReference type="Gene3D" id="3.30.70.270">
    <property type="match status" value="2"/>
</dbReference>
<dbReference type="SUPFAM" id="SSF53098">
    <property type="entry name" value="Ribonuclease H-like"/>
    <property type="match status" value="1"/>
</dbReference>
<evidence type="ECO:0000256" key="7">
    <source>
        <dbReference type="ARBA" id="ARBA00022918"/>
    </source>
</evidence>
<evidence type="ECO:0000313" key="13">
    <source>
        <dbReference type="Proteomes" id="UP000650833"/>
    </source>
</evidence>
<dbReference type="GO" id="GO:0003676">
    <property type="term" value="F:nucleic acid binding"/>
    <property type="evidence" value="ECO:0007669"/>
    <property type="project" value="InterPro"/>
</dbReference>
<dbReference type="Pfam" id="PF00665">
    <property type="entry name" value="rve"/>
    <property type="match status" value="1"/>
</dbReference>
<dbReference type="Pfam" id="PF00078">
    <property type="entry name" value="RVT_1"/>
    <property type="match status" value="1"/>
</dbReference>
<dbReference type="SUPFAM" id="SSF56672">
    <property type="entry name" value="DNA/RNA polymerases"/>
    <property type="match status" value="1"/>
</dbReference>
<evidence type="ECO:0000313" key="12">
    <source>
        <dbReference type="EMBL" id="KAG2199560.1"/>
    </source>
</evidence>
<dbReference type="Gene3D" id="2.40.70.10">
    <property type="entry name" value="Acid Proteases"/>
    <property type="match status" value="1"/>
</dbReference>
<dbReference type="Gene3D" id="2.40.50.40">
    <property type="match status" value="1"/>
</dbReference>
<accession>A0A8H7QXB2</accession>
<feature type="region of interest" description="Disordered" evidence="8">
    <location>
        <begin position="170"/>
        <end position="191"/>
    </location>
</feature>
<dbReference type="PROSITE" id="PS50994">
    <property type="entry name" value="INTEGRASE"/>
    <property type="match status" value="1"/>
</dbReference>
<protein>
    <recommendedName>
        <fullName evidence="1">RNA-directed DNA polymerase</fullName>
        <ecNumber evidence="1">2.7.7.49</ecNumber>
    </recommendedName>
</protein>
<dbReference type="PROSITE" id="PS50878">
    <property type="entry name" value="RT_POL"/>
    <property type="match status" value="1"/>
</dbReference>
<dbReference type="InterPro" id="IPR041588">
    <property type="entry name" value="Integrase_H2C2"/>
</dbReference>
<dbReference type="InterPro" id="IPR036397">
    <property type="entry name" value="RNaseH_sf"/>
</dbReference>
<dbReference type="Gene3D" id="1.10.340.70">
    <property type="match status" value="1"/>
</dbReference>
<dbReference type="GO" id="GO:0004519">
    <property type="term" value="F:endonuclease activity"/>
    <property type="evidence" value="ECO:0007669"/>
    <property type="project" value="UniProtKB-KW"/>
</dbReference>
<dbReference type="OrthoDB" id="2245799at2759"/>
<comment type="caution">
    <text evidence="12">The sequence shown here is derived from an EMBL/GenBank/DDBJ whole genome shotgun (WGS) entry which is preliminary data.</text>
</comment>
<dbReference type="Gene3D" id="3.30.420.10">
    <property type="entry name" value="Ribonuclease H-like superfamily/Ribonuclease H"/>
    <property type="match status" value="1"/>
</dbReference>
<dbReference type="InterPro" id="IPR016197">
    <property type="entry name" value="Chromo-like_dom_sf"/>
</dbReference>
<evidence type="ECO:0000256" key="5">
    <source>
        <dbReference type="ARBA" id="ARBA00022759"/>
    </source>
</evidence>
<keyword evidence="6" id="KW-0378">Hydrolase</keyword>
<dbReference type="EC" id="2.7.7.49" evidence="1"/>
<dbReference type="CDD" id="cd01647">
    <property type="entry name" value="RT_LTR"/>
    <property type="match status" value="1"/>
</dbReference>
<dbReference type="PANTHER" id="PTHR37984">
    <property type="entry name" value="PROTEIN CBG26694"/>
    <property type="match status" value="1"/>
</dbReference>
<feature type="compositionally biased region" description="Polar residues" evidence="8">
    <location>
        <begin position="1386"/>
        <end position="1395"/>
    </location>
</feature>
<feature type="region of interest" description="Disordered" evidence="8">
    <location>
        <begin position="107"/>
        <end position="129"/>
    </location>
</feature>
<dbReference type="PANTHER" id="PTHR37984:SF5">
    <property type="entry name" value="PROTEIN NYNRIN-LIKE"/>
    <property type="match status" value="1"/>
</dbReference>
<gene>
    <name evidence="12" type="ORF">INT46_008122</name>
</gene>
<dbReference type="GO" id="GO:0016787">
    <property type="term" value="F:hydrolase activity"/>
    <property type="evidence" value="ECO:0007669"/>
    <property type="project" value="UniProtKB-KW"/>
</dbReference>
<dbReference type="GO" id="GO:0015074">
    <property type="term" value="P:DNA integration"/>
    <property type="evidence" value="ECO:0007669"/>
    <property type="project" value="InterPro"/>
</dbReference>
<name>A0A8H7QXB2_9FUNG</name>
<keyword evidence="4" id="KW-0540">Nuclease</keyword>
<feature type="domain" description="Integrase catalytic" evidence="11">
    <location>
        <begin position="1016"/>
        <end position="1187"/>
    </location>
</feature>
<keyword evidence="2" id="KW-0808">Transferase</keyword>
<keyword evidence="13" id="KW-1185">Reference proteome</keyword>
<feature type="domain" description="Chromo" evidence="9">
    <location>
        <begin position="1320"/>
        <end position="1370"/>
    </location>
</feature>
<evidence type="ECO:0000259" key="11">
    <source>
        <dbReference type="PROSITE" id="PS50994"/>
    </source>
</evidence>
<dbReference type="InterPro" id="IPR041373">
    <property type="entry name" value="RT_RNaseH"/>
</dbReference>
<feature type="compositionally biased region" description="Low complexity" evidence="8">
    <location>
        <begin position="107"/>
        <end position="121"/>
    </location>
</feature>
<sequence length="1427" mass="163754">MGFPLDWQTQINTLLHCTYTDREHWRVEEIYTAAINIFNTQTCPLTFVGKSRNTAASTSASSNSTSNPAKRFKPNVENTNFFCPNHGGTSARHNEKDCHVFKRSSSVPTSASSASMPSQSPRTNFLGSKNVPHKATGNTFCTWCGKIWSFGHSCPEYHEKNTGRNVRVLTIRSSGSSKKKSKGKKKADDNEKIFRENMEEDSYCEYKNNTQTHKSDFKLITPLLLNNIRVLGKVDPGADISFINKSILNKDFKNIKNIKTMGYLNFLSVNEDGTNCRTKRIGQTEPMEVTYLNGISFKHKFEIIEFNDEMKTDFDVLLGSDILPKLKIYLSGVAHAWPQDLKKEMSQFENINYDTKNEYNPENADYGSSTERKDLMRAIQDSLDKNIKIRPDAVCSMKESIVQIPIDNPSDCFVRQYPLPVNAHNEIKDQLKEWLENGIVKKTIPSSVYHSPLLCVPKKDLNGKPTKLRICCDLRKINAAISSNYHENYAVPKISEIFDRVSANASIISKIDLHQAYMSYSVHENSREALTFSYNGLFYHWSRAPYGLKFMSSLFVKCMSILLNDIHIELRKEMQKENKHITTTDDEDTFYGGVEHYVDDIVLFSKDPISHVKLINIVINRLTSVNLRINVDKCTWFKTSVFLLGFVVGPGITKIDMRRLSNIDNWPIPKTAKQVKSIMGVVSHLREYCPMLSKVAAPIDQLRNDKDVKNNWTQLHTDRLNVIKQILLSNQILHTPSLENKFFLQVDASLYGIAACLYQKDDVGRIKHIGFVSKSLNQAERNWSTNRRETAAIVFGLQKFRSLLWGHPNLEILTDHIALTYMFTSTNLNSTLQNYLEILNEYNFTISHVKGIDNVLSDALSRLYPPIEEDQILEEENQKQMKRLQRFILMKRANNKSELVRKTKIYSQDKNLNVLAVKISSKEFKSASTDYECPPEKDRAEIIKDAHEIGHFGIESCVKHIHIYYGLHWNSIYKDVKEALLSCRECALHNTTLKGYNPTRSIVSYETMDRVAVDLIGPLPVTDKGNIYILSMIDLFAVDLIGPLPVTDKGNIYILSMIDLCTRYVITRAIPNKSSITIAQTLLNIFGDYGVAINIFQSDNGKEWANSLMNLLTKTLKIQHRFSTPYYSQSNGSVENANRTIMQTLRKMCGNDHRNWDDRLALCQLAINMKIKNRTASTPFSLMFARQVNTKRSTEKLNLNGRKTLSIPELQKRAEYMNSIVFPAIQTRTTRLVEEYNKKIDAKHYLIDIPSDTTVMVRLKDGRENKFAPLYAGPYVVARKTQAGNYALRDENNELLHREYTPSELKIVSLDETAIEEETFEVEDIRDHRKNKDGVIEYLVKWVGYGERENSYITPDLFSSPLPIKKYWEKIKRNNIFDRERKQRLIEQNNTSKTQIKPKNSNNNPSKRKRGNNVSQTSKTNNRRKTQ</sequence>
<evidence type="ECO:0000256" key="3">
    <source>
        <dbReference type="ARBA" id="ARBA00022695"/>
    </source>
</evidence>
<dbReference type="SUPFAM" id="SSF54160">
    <property type="entry name" value="Chromo domain-like"/>
    <property type="match status" value="1"/>
</dbReference>
<dbReference type="InterPro" id="IPR050951">
    <property type="entry name" value="Retrovirus_Pol_polyprotein"/>
</dbReference>
<dbReference type="SMART" id="SM00298">
    <property type="entry name" value="CHROMO"/>
    <property type="match status" value="1"/>
</dbReference>
<dbReference type="PROSITE" id="PS50013">
    <property type="entry name" value="CHROMO_2"/>
    <property type="match status" value="1"/>
</dbReference>
<dbReference type="Pfam" id="PF17921">
    <property type="entry name" value="Integrase_H2C2"/>
    <property type="match status" value="1"/>
</dbReference>
<dbReference type="GO" id="GO:0003964">
    <property type="term" value="F:RNA-directed DNA polymerase activity"/>
    <property type="evidence" value="ECO:0007669"/>
    <property type="project" value="UniProtKB-KW"/>
</dbReference>
<dbReference type="InterPro" id="IPR043128">
    <property type="entry name" value="Rev_trsase/Diguanyl_cyclase"/>
</dbReference>
<reference evidence="12" key="1">
    <citation type="submission" date="2020-12" db="EMBL/GenBank/DDBJ databases">
        <title>Metabolic potential, ecology and presence of endohyphal bacteria is reflected in genomic diversity of Mucoromycotina.</title>
        <authorList>
            <person name="Muszewska A."/>
            <person name="Okrasinska A."/>
            <person name="Steczkiewicz K."/>
            <person name="Drgas O."/>
            <person name="Orlowska M."/>
            <person name="Perlinska-Lenart U."/>
            <person name="Aleksandrzak-Piekarczyk T."/>
            <person name="Szatraj K."/>
            <person name="Zielenkiewicz U."/>
            <person name="Pilsyk S."/>
            <person name="Malc E."/>
            <person name="Mieczkowski P."/>
            <person name="Kruszewska J.S."/>
            <person name="Biernat P."/>
            <person name="Pawlowska J."/>
        </authorList>
    </citation>
    <scope>NUCLEOTIDE SEQUENCE</scope>
    <source>
        <strain evidence="12">CBS 226.32</strain>
    </source>
</reference>
<dbReference type="InterPro" id="IPR001584">
    <property type="entry name" value="Integrase_cat-core"/>
</dbReference>
<dbReference type="Gene3D" id="3.10.10.10">
    <property type="entry name" value="HIV Type 1 Reverse Transcriptase, subunit A, domain 1"/>
    <property type="match status" value="1"/>
</dbReference>
<dbReference type="GO" id="GO:0005634">
    <property type="term" value="C:nucleus"/>
    <property type="evidence" value="ECO:0007669"/>
    <property type="project" value="UniProtKB-ARBA"/>
</dbReference>
<dbReference type="InterPro" id="IPR000477">
    <property type="entry name" value="RT_dom"/>
</dbReference>
<keyword evidence="5" id="KW-0255">Endonuclease</keyword>
<feature type="region of interest" description="Disordered" evidence="8">
    <location>
        <begin position="1382"/>
        <end position="1427"/>
    </location>
</feature>
<evidence type="ECO:0000256" key="4">
    <source>
        <dbReference type="ARBA" id="ARBA00022722"/>
    </source>
</evidence>
<organism evidence="12 13">
    <name type="scientific">Mucor plumbeus</name>
    <dbReference type="NCBI Taxonomy" id="97098"/>
    <lineage>
        <taxon>Eukaryota</taxon>
        <taxon>Fungi</taxon>
        <taxon>Fungi incertae sedis</taxon>
        <taxon>Mucoromycota</taxon>
        <taxon>Mucoromycotina</taxon>
        <taxon>Mucoromycetes</taxon>
        <taxon>Mucorales</taxon>
        <taxon>Mucorineae</taxon>
        <taxon>Mucoraceae</taxon>
        <taxon>Mucor</taxon>
    </lineage>
</organism>
<dbReference type="InterPro" id="IPR000953">
    <property type="entry name" value="Chromo/chromo_shadow_dom"/>
</dbReference>
<evidence type="ECO:0000256" key="2">
    <source>
        <dbReference type="ARBA" id="ARBA00022679"/>
    </source>
</evidence>
<evidence type="ECO:0000256" key="6">
    <source>
        <dbReference type="ARBA" id="ARBA00022801"/>
    </source>
</evidence>
<dbReference type="InterPro" id="IPR021109">
    <property type="entry name" value="Peptidase_aspartic_dom_sf"/>
</dbReference>
<keyword evidence="3" id="KW-0548">Nucleotidyltransferase</keyword>
<dbReference type="Gene3D" id="3.10.20.370">
    <property type="match status" value="1"/>
</dbReference>
<dbReference type="Proteomes" id="UP000650833">
    <property type="component" value="Unassembled WGS sequence"/>
</dbReference>
<proteinExistence type="predicted"/>
<evidence type="ECO:0000256" key="8">
    <source>
        <dbReference type="SAM" id="MobiDB-lite"/>
    </source>
</evidence>
<dbReference type="CDD" id="cd09274">
    <property type="entry name" value="RNase_HI_RT_Ty3"/>
    <property type="match status" value="1"/>
</dbReference>
<dbReference type="InterPro" id="IPR012337">
    <property type="entry name" value="RNaseH-like_sf"/>
</dbReference>
<dbReference type="Pfam" id="PF00385">
    <property type="entry name" value="Chromo"/>
    <property type="match status" value="1"/>
</dbReference>
<evidence type="ECO:0000259" key="10">
    <source>
        <dbReference type="PROSITE" id="PS50878"/>
    </source>
</evidence>
<feature type="domain" description="Reverse transcriptase" evidence="10">
    <location>
        <begin position="437"/>
        <end position="648"/>
    </location>
</feature>
<dbReference type="Pfam" id="PF17917">
    <property type="entry name" value="RT_RNaseH"/>
    <property type="match status" value="1"/>
</dbReference>
<evidence type="ECO:0000259" key="9">
    <source>
        <dbReference type="PROSITE" id="PS50013"/>
    </source>
</evidence>
<keyword evidence="7" id="KW-0695">RNA-directed DNA polymerase</keyword>
<dbReference type="InterPro" id="IPR023780">
    <property type="entry name" value="Chromo_domain"/>
</dbReference>
<dbReference type="EMBL" id="JAEPRC010000347">
    <property type="protein sequence ID" value="KAG2199560.1"/>
    <property type="molecule type" value="Genomic_DNA"/>
</dbReference>
<dbReference type="InterPro" id="IPR043502">
    <property type="entry name" value="DNA/RNA_pol_sf"/>
</dbReference>
<evidence type="ECO:0000256" key="1">
    <source>
        <dbReference type="ARBA" id="ARBA00012493"/>
    </source>
</evidence>